<accession>A0A9X1HM85</accession>
<dbReference type="RefSeq" id="WP_225697084.1">
    <property type="nucleotide sequence ID" value="NZ_JAIXNE010000001.1"/>
</dbReference>
<keyword evidence="1" id="KW-0732">Signal</keyword>
<dbReference type="Gene3D" id="2.120.10.30">
    <property type="entry name" value="TolB, C-terminal domain"/>
    <property type="match status" value="1"/>
</dbReference>
<evidence type="ECO:0008006" key="4">
    <source>
        <dbReference type="Google" id="ProtNLM"/>
    </source>
</evidence>
<protein>
    <recommendedName>
        <fullName evidence="4">Tetratricopeptide repeat protein</fullName>
    </recommendedName>
</protein>
<evidence type="ECO:0000313" key="3">
    <source>
        <dbReference type="Proteomes" id="UP001139409"/>
    </source>
</evidence>
<dbReference type="EMBL" id="JAIXNE010000001">
    <property type="protein sequence ID" value="MCA6073976.1"/>
    <property type="molecule type" value="Genomic_DNA"/>
</dbReference>
<dbReference type="AlphaFoldDB" id="A0A9X1HM85"/>
<name>A0A9X1HM85_9BACT</name>
<dbReference type="SUPFAM" id="SSF48452">
    <property type="entry name" value="TPR-like"/>
    <property type="match status" value="1"/>
</dbReference>
<evidence type="ECO:0000313" key="2">
    <source>
        <dbReference type="EMBL" id="MCA6073976.1"/>
    </source>
</evidence>
<feature type="chain" id="PRO_5040978107" description="Tetratricopeptide repeat protein" evidence="1">
    <location>
        <begin position="20"/>
        <end position="413"/>
    </location>
</feature>
<reference evidence="2" key="1">
    <citation type="submission" date="2021-09" db="EMBL/GenBank/DDBJ databases">
        <title>Fulvivirga sp. isolated from coastal sediment.</title>
        <authorList>
            <person name="Yu H."/>
        </authorList>
    </citation>
    <scope>NUCLEOTIDE SEQUENCE</scope>
    <source>
        <strain evidence="2">1062</strain>
    </source>
</reference>
<gene>
    <name evidence="2" type="ORF">LDX50_03800</name>
</gene>
<dbReference type="Gene3D" id="1.25.40.10">
    <property type="entry name" value="Tetratricopeptide repeat domain"/>
    <property type="match status" value="1"/>
</dbReference>
<dbReference type="InterPro" id="IPR011042">
    <property type="entry name" value="6-blade_b-propeller_TolB-like"/>
</dbReference>
<dbReference type="Proteomes" id="UP001139409">
    <property type="component" value="Unassembled WGS sequence"/>
</dbReference>
<keyword evidence="3" id="KW-1185">Reference proteome</keyword>
<proteinExistence type="predicted"/>
<evidence type="ECO:0000256" key="1">
    <source>
        <dbReference type="SAM" id="SignalP"/>
    </source>
</evidence>
<dbReference type="SUPFAM" id="SSF63825">
    <property type="entry name" value="YWTD domain"/>
    <property type="match status" value="1"/>
</dbReference>
<sequence length="413" mass="47585">MKEMLTFLLSLTLCLTSFAQDLQSLFQQGRAQYDSAQYDKALISFREFEKIRDNYPPVNAYLAAVYGRLNRKEDALRYLNKTAIINADTALLSRPDFDVIRDSEEFKKITDFYLHLLKPVHLSELAFTIDDAEIHPETLAYDQESSRFFIGSIRLRQILIYERGRSYMFKKEAEDSLLAVTGLDVDKEGNVLWVSSAVMPQMKNKDGQATGSRVHIYDLETGSLIRSHRLQDEGVLLGDLIVGSDGRAYCTSSNRTEIYMANLDSIWLSHSFPEMRNIQGITFDKSGNLYFSDYIRGIFKIVDGKAVRVEHGKNISTKGIDGLYYRKGNFIGIQNGVFPMRVAQYVYDSEKNRITDVIYLDKNLDEMREPVQGTWVGDWFYFIANSPWPYYTEDNELNPETTPSPMIWRVNLH</sequence>
<organism evidence="2 3">
    <name type="scientific">Fulvivirga sedimenti</name>
    <dbReference type="NCBI Taxonomy" id="2879465"/>
    <lineage>
        <taxon>Bacteria</taxon>
        <taxon>Pseudomonadati</taxon>
        <taxon>Bacteroidota</taxon>
        <taxon>Cytophagia</taxon>
        <taxon>Cytophagales</taxon>
        <taxon>Fulvivirgaceae</taxon>
        <taxon>Fulvivirga</taxon>
    </lineage>
</organism>
<comment type="caution">
    <text evidence="2">The sequence shown here is derived from an EMBL/GenBank/DDBJ whole genome shotgun (WGS) entry which is preliminary data.</text>
</comment>
<dbReference type="InterPro" id="IPR011990">
    <property type="entry name" value="TPR-like_helical_dom_sf"/>
</dbReference>
<feature type="signal peptide" evidence="1">
    <location>
        <begin position="1"/>
        <end position="19"/>
    </location>
</feature>